<accession>A0A840NK11</accession>
<dbReference type="AlphaFoldDB" id="A0A840NK11"/>
<proteinExistence type="predicted"/>
<reference evidence="5 6" key="1">
    <citation type="submission" date="2020-08" db="EMBL/GenBank/DDBJ databases">
        <title>Sequencing the genomes of 1000 actinobacteria strains.</title>
        <authorList>
            <person name="Klenk H.-P."/>
        </authorList>
    </citation>
    <scope>NUCLEOTIDE SEQUENCE [LARGE SCALE GENOMIC DNA]</scope>
    <source>
        <strain evidence="5 6">DSM 45582</strain>
    </source>
</reference>
<evidence type="ECO:0000313" key="5">
    <source>
        <dbReference type="EMBL" id="MBB5071904.1"/>
    </source>
</evidence>
<sequence length="236" mass="25444">MTDVAIGTTRRPVLDPLPERVLELIHDRGLRPGDPMPTELELIELLGVSRNSVREAVRSLRALGIVDVRHGHGTVVGDASLRVLSPSLTFRAVAGGADDLAGLRNLIEVRELIEVGVVGRLAGELDESTLDSLDALCAAMGETELDPETDREFHRVLYARVDNPLIGQLVDVFWDSYRTAHAVLSAPGDTEKAETVRLHTAIVDALRAGDSAAARDAMTAHFAEINHRLGSAEAAR</sequence>
<dbReference type="SUPFAM" id="SSF48008">
    <property type="entry name" value="GntR ligand-binding domain-like"/>
    <property type="match status" value="1"/>
</dbReference>
<dbReference type="RefSeq" id="WP_184482749.1">
    <property type="nucleotide sequence ID" value="NZ_JACHIV010000001.1"/>
</dbReference>
<evidence type="ECO:0000256" key="2">
    <source>
        <dbReference type="ARBA" id="ARBA00023125"/>
    </source>
</evidence>
<dbReference type="PANTHER" id="PTHR43537">
    <property type="entry name" value="TRANSCRIPTIONAL REGULATOR, GNTR FAMILY"/>
    <property type="match status" value="1"/>
</dbReference>
<dbReference type="InterPro" id="IPR036388">
    <property type="entry name" value="WH-like_DNA-bd_sf"/>
</dbReference>
<dbReference type="PANTHER" id="PTHR43537:SF5">
    <property type="entry name" value="UXU OPERON TRANSCRIPTIONAL REGULATOR"/>
    <property type="match status" value="1"/>
</dbReference>
<dbReference type="GO" id="GO:0003677">
    <property type="term" value="F:DNA binding"/>
    <property type="evidence" value="ECO:0007669"/>
    <property type="project" value="UniProtKB-KW"/>
</dbReference>
<organism evidence="5 6">
    <name type="scientific">Saccharopolyspora gloriosae</name>
    <dbReference type="NCBI Taxonomy" id="455344"/>
    <lineage>
        <taxon>Bacteria</taxon>
        <taxon>Bacillati</taxon>
        <taxon>Actinomycetota</taxon>
        <taxon>Actinomycetes</taxon>
        <taxon>Pseudonocardiales</taxon>
        <taxon>Pseudonocardiaceae</taxon>
        <taxon>Saccharopolyspora</taxon>
    </lineage>
</organism>
<evidence type="ECO:0000256" key="1">
    <source>
        <dbReference type="ARBA" id="ARBA00023015"/>
    </source>
</evidence>
<dbReference type="PRINTS" id="PR00035">
    <property type="entry name" value="HTHGNTR"/>
</dbReference>
<dbReference type="EMBL" id="JACHIV010000001">
    <property type="protein sequence ID" value="MBB5071904.1"/>
    <property type="molecule type" value="Genomic_DNA"/>
</dbReference>
<gene>
    <name evidence="5" type="ORF">BJ969_004992</name>
</gene>
<name>A0A840NK11_9PSEU</name>
<dbReference type="Gene3D" id="1.20.120.530">
    <property type="entry name" value="GntR ligand-binding domain-like"/>
    <property type="match status" value="1"/>
</dbReference>
<dbReference type="SMART" id="SM00345">
    <property type="entry name" value="HTH_GNTR"/>
    <property type="match status" value="1"/>
</dbReference>
<keyword evidence="1" id="KW-0805">Transcription regulation</keyword>
<protein>
    <submittedName>
        <fullName evidence="5">DNA-binding FadR family transcriptional regulator</fullName>
    </submittedName>
</protein>
<dbReference type="InterPro" id="IPR036390">
    <property type="entry name" value="WH_DNA-bd_sf"/>
</dbReference>
<dbReference type="CDD" id="cd07377">
    <property type="entry name" value="WHTH_GntR"/>
    <property type="match status" value="1"/>
</dbReference>
<keyword evidence="2 5" id="KW-0238">DNA-binding</keyword>
<keyword evidence="3" id="KW-0804">Transcription</keyword>
<dbReference type="Pfam" id="PF00392">
    <property type="entry name" value="GntR"/>
    <property type="match status" value="1"/>
</dbReference>
<dbReference type="InterPro" id="IPR000524">
    <property type="entry name" value="Tscrpt_reg_HTH_GntR"/>
</dbReference>
<comment type="caution">
    <text evidence="5">The sequence shown here is derived from an EMBL/GenBank/DDBJ whole genome shotgun (WGS) entry which is preliminary data.</text>
</comment>
<evidence type="ECO:0000259" key="4">
    <source>
        <dbReference type="PROSITE" id="PS50949"/>
    </source>
</evidence>
<dbReference type="GO" id="GO:0003700">
    <property type="term" value="F:DNA-binding transcription factor activity"/>
    <property type="evidence" value="ECO:0007669"/>
    <property type="project" value="InterPro"/>
</dbReference>
<dbReference type="Pfam" id="PF07729">
    <property type="entry name" value="FCD"/>
    <property type="match status" value="1"/>
</dbReference>
<dbReference type="SMART" id="SM00895">
    <property type="entry name" value="FCD"/>
    <property type="match status" value="1"/>
</dbReference>
<dbReference type="SUPFAM" id="SSF46785">
    <property type="entry name" value="Winged helix' DNA-binding domain"/>
    <property type="match status" value="1"/>
</dbReference>
<dbReference type="PROSITE" id="PS50949">
    <property type="entry name" value="HTH_GNTR"/>
    <property type="match status" value="1"/>
</dbReference>
<dbReference type="InterPro" id="IPR008920">
    <property type="entry name" value="TF_FadR/GntR_C"/>
</dbReference>
<feature type="domain" description="HTH gntR-type" evidence="4">
    <location>
        <begin position="11"/>
        <end position="79"/>
    </location>
</feature>
<dbReference type="InterPro" id="IPR011711">
    <property type="entry name" value="GntR_C"/>
</dbReference>
<keyword evidence="6" id="KW-1185">Reference proteome</keyword>
<evidence type="ECO:0000313" key="6">
    <source>
        <dbReference type="Proteomes" id="UP000580474"/>
    </source>
</evidence>
<evidence type="ECO:0000256" key="3">
    <source>
        <dbReference type="ARBA" id="ARBA00023163"/>
    </source>
</evidence>
<dbReference type="Gene3D" id="1.10.10.10">
    <property type="entry name" value="Winged helix-like DNA-binding domain superfamily/Winged helix DNA-binding domain"/>
    <property type="match status" value="1"/>
</dbReference>
<dbReference type="Proteomes" id="UP000580474">
    <property type="component" value="Unassembled WGS sequence"/>
</dbReference>